<dbReference type="RefSeq" id="WP_181052441.1">
    <property type="nucleotide sequence ID" value="NZ_JACDXJ010000001.1"/>
</dbReference>
<name>A0A838BNE1_9HYPH</name>
<dbReference type="Proteomes" id="UP000572984">
    <property type="component" value="Unassembled WGS sequence"/>
</dbReference>
<evidence type="ECO:0000313" key="2">
    <source>
        <dbReference type="Proteomes" id="UP000572984"/>
    </source>
</evidence>
<sequence>MADTPIVVRWVEPIALTADEIEALANGISGRSVWISVEDLKGMFPSPEPEDNARSR</sequence>
<proteinExistence type="predicted"/>
<comment type="caution">
    <text evidence="1">The sequence shown here is derived from an EMBL/GenBank/DDBJ whole genome shotgun (WGS) entry which is preliminary data.</text>
</comment>
<dbReference type="AlphaFoldDB" id="A0A838BNE1"/>
<accession>A0A838BNE1</accession>
<keyword evidence="2" id="KW-1185">Reference proteome</keyword>
<dbReference type="EMBL" id="JACDXJ010000001">
    <property type="protein sequence ID" value="MBA1156920.1"/>
    <property type="molecule type" value="Genomic_DNA"/>
</dbReference>
<reference evidence="1 2" key="1">
    <citation type="submission" date="2020-07" db="EMBL/GenBank/DDBJ databases">
        <title>Draft genome and description of Microvirga mediterraneensis Marseille-Q2068 sp. nov.</title>
        <authorList>
            <person name="Boxberger M."/>
        </authorList>
    </citation>
    <scope>NUCLEOTIDE SEQUENCE [LARGE SCALE GENOMIC DNA]</scope>
    <source>
        <strain evidence="1 2">Marseille-Q2068</strain>
    </source>
</reference>
<organism evidence="1 2">
    <name type="scientific">Microvirga mediterraneensis</name>
    <dbReference type="NCBI Taxonomy" id="2754695"/>
    <lineage>
        <taxon>Bacteria</taxon>
        <taxon>Pseudomonadati</taxon>
        <taxon>Pseudomonadota</taxon>
        <taxon>Alphaproteobacteria</taxon>
        <taxon>Hyphomicrobiales</taxon>
        <taxon>Methylobacteriaceae</taxon>
        <taxon>Microvirga</taxon>
    </lineage>
</organism>
<protein>
    <submittedName>
        <fullName evidence="1">Uncharacterized protein</fullName>
    </submittedName>
</protein>
<gene>
    <name evidence="1" type="ORF">H0S73_12360</name>
</gene>
<evidence type="ECO:0000313" key="1">
    <source>
        <dbReference type="EMBL" id="MBA1156920.1"/>
    </source>
</evidence>